<dbReference type="EMBL" id="FNAY01000050">
    <property type="protein sequence ID" value="SDG28083.1"/>
    <property type="molecule type" value="Genomic_DNA"/>
</dbReference>
<gene>
    <name evidence="5" type="ORF">SAMN04244550_03705</name>
</gene>
<dbReference type="GO" id="GO:0003677">
    <property type="term" value="F:DNA binding"/>
    <property type="evidence" value="ECO:0007669"/>
    <property type="project" value="UniProtKB-KW"/>
</dbReference>
<feature type="domain" description="Type I restriction modification DNA specificity" evidence="4">
    <location>
        <begin position="89"/>
        <end position="186"/>
    </location>
</feature>
<dbReference type="Pfam" id="PF01420">
    <property type="entry name" value="Methylase_S"/>
    <property type="match status" value="1"/>
</dbReference>
<dbReference type="InterPro" id="IPR051212">
    <property type="entry name" value="Type-I_RE_S_subunit"/>
</dbReference>
<evidence type="ECO:0000256" key="2">
    <source>
        <dbReference type="ARBA" id="ARBA00022747"/>
    </source>
</evidence>
<dbReference type="InterPro" id="IPR044946">
    <property type="entry name" value="Restrct_endonuc_typeI_TRD_sf"/>
</dbReference>
<evidence type="ECO:0000256" key="3">
    <source>
        <dbReference type="ARBA" id="ARBA00023125"/>
    </source>
</evidence>
<dbReference type="SUPFAM" id="SSF116734">
    <property type="entry name" value="DNA methylase specificity domain"/>
    <property type="match status" value="1"/>
</dbReference>
<reference evidence="5 6" key="1">
    <citation type="submission" date="2016-10" db="EMBL/GenBank/DDBJ databases">
        <authorList>
            <person name="de Groot N.N."/>
        </authorList>
    </citation>
    <scope>NUCLEOTIDE SEQUENCE [LARGE SCALE GENOMIC DNA]</scope>
    <source>
        <strain evidence="6">DSM 938 / 37b4</strain>
    </source>
</reference>
<dbReference type="InterPro" id="IPR000055">
    <property type="entry name" value="Restrct_endonuc_typeI_TRD"/>
</dbReference>
<dbReference type="AlphaFoldDB" id="A0A1G7SYD5"/>
<evidence type="ECO:0000259" key="4">
    <source>
        <dbReference type="Pfam" id="PF01420"/>
    </source>
</evidence>
<dbReference type="Proteomes" id="UP000183812">
    <property type="component" value="Unassembled WGS sequence"/>
</dbReference>
<dbReference type="PANTHER" id="PTHR43140:SF1">
    <property type="entry name" value="TYPE I RESTRICTION ENZYME ECOKI SPECIFICITY SUBUNIT"/>
    <property type="match status" value="1"/>
</dbReference>
<comment type="similarity">
    <text evidence="1">Belongs to the type-I restriction system S methylase family.</text>
</comment>
<feature type="non-terminal residue" evidence="5">
    <location>
        <position position="188"/>
    </location>
</feature>
<dbReference type="Gene3D" id="3.90.220.20">
    <property type="entry name" value="DNA methylase specificity domains"/>
    <property type="match status" value="1"/>
</dbReference>
<keyword evidence="3" id="KW-0238">DNA-binding</keyword>
<proteinExistence type="inferred from homology"/>
<dbReference type="PANTHER" id="PTHR43140">
    <property type="entry name" value="TYPE-1 RESTRICTION ENZYME ECOKI SPECIFICITY PROTEIN"/>
    <property type="match status" value="1"/>
</dbReference>
<evidence type="ECO:0000256" key="1">
    <source>
        <dbReference type="ARBA" id="ARBA00010923"/>
    </source>
</evidence>
<name>A0A1G7SYD5_RHOCA</name>
<accession>A0A1G7SYD5</accession>
<dbReference type="GO" id="GO:0009307">
    <property type="term" value="P:DNA restriction-modification system"/>
    <property type="evidence" value="ECO:0007669"/>
    <property type="project" value="UniProtKB-KW"/>
</dbReference>
<evidence type="ECO:0000313" key="6">
    <source>
        <dbReference type="Proteomes" id="UP000183812"/>
    </source>
</evidence>
<keyword evidence="2" id="KW-0680">Restriction system</keyword>
<protein>
    <submittedName>
        <fullName evidence="5">Type I restriction enzyme, S subunit</fullName>
    </submittedName>
</protein>
<evidence type="ECO:0000313" key="5">
    <source>
        <dbReference type="EMBL" id="SDG28083.1"/>
    </source>
</evidence>
<organism evidence="5 6">
    <name type="scientific">Rhodobacter capsulatus</name>
    <name type="common">Rhodopseudomonas capsulata</name>
    <dbReference type="NCBI Taxonomy" id="1061"/>
    <lineage>
        <taxon>Bacteria</taxon>
        <taxon>Pseudomonadati</taxon>
        <taxon>Pseudomonadota</taxon>
        <taxon>Alphaproteobacteria</taxon>
        <taxon>Rhodobacterales</taxon>
        <taxon>Rhodobacter group</taxon>
        <taxon>Rhodobacter</taxon>
    </lineage>
</organism>
<dbReference type="RefSeq" id="WP_175454923.1">
    <property type="nucleotide sequence ID" value="NZ_FNAY01000050.1"/>
</dbReference>
<sequence length="188" mass="20706">MSGLGYLELLLDGAAVAWVPLGELAKYSETRIGFQALGKSNYVGVDNLVQSRGGRVDSNYVPTSGNLTEYRKGDVLIGNIRPYLRKIWLADRNGGTNGDVLVVRLKDAKVDPRYLYQVLSDEIFFEYNIQHSKGAKMPRGSKSQILQFPVPIPCPEDTEKSLAIQAEIVRILDAFTALTAELTAELTA</sequence>